<keyword evidence="1" id="KW-0880">Kelch repeat</keyword>
<comment type="caution">
    <text evidence="3">The sequence shown here is derived from an EMBL/GenBank/DDBJ whole genome shotgun (WGS) entry which is preliminary data.</text>
</comment>
<protein>
    <recommendedName>
        <fullName evidence="5">Kelch domain containing 9</fullName>
    </recommendedName>
</protein>
<gene>
    <name evidence="3" type="ORF">GDO81_019953</name>
</gene>
<keyword evidence="4" id="KW-1185">Reference proteome</keyword>
<dbReference type="PANTHER" id="PTHR47196:SF1">
    <property type="entry name" value="KELCH DOMAIN-CONTAINING PROTEIN 9"/>
    <property type="match status" value="1"/>
</dbReference>
<reference evidence="3" key="1">
    <citation type="thesis" date="2020" institute="ProQuest LLC" country="789 East Eisenhower Parkway, Ann Arbor, MI, USA">
        <title>Comparative Genomics and Chromosome Evolution.</title>
        <authorList>
            <person name="Mudd A.B."/>
        </authorList>
    </citation>
    <scope>NUCLEOTIDE SEQUENCE</scope>
    <source>
        <strain evidence="3">237g6f4</strain>
        <tissue evidence="3">Blood</tissue>
    </source>
</reference>
<evidence type="ECO:0000256" key="1">
    <source>
        <dbReference type="ARBA" id="ARBA00022441"/>
    </source>
</evidence>
<evidence type="ECO:0008006" key="5">
    <source>
        <dbReference type="Google" id="ProtNLM"/>
    </source>
</evidence>
<evidence type="ECO:0000313" key="3">
    <source>
        <dbReference type="EMBL" id="KAG8540028.1"/>
    </source>
</evidence>
<dbReference type="InterPro" id="IPR042941">
    <property type="entry name" value="KLDC9"/>
</dbReference>
<feature type="region of interest" description="Disordered" evidence="2">
    <location>
        <begin position="1"/>
        <end position="20"/>
    </location>
</feature>
<dbReference type="Proteomes" id="UP000824782">
    <property type="component" value="Unassembled WGS sequence"/>
</dbReference>
<evidence type="ECO:0000256" key="2">
    <source>
        <dbReference type="SAM" id="MobiDB-lite"/>
    </source>
</evidence>
<organism evidence="3 4">
    <name type="scientific">Engystomops pustulosus</name>
    <name type="common">Tungara frog</name>
    <name type="synonym">Physalaemus pustulosus</name>
    <dbReference type="NCBI Taxonomy" id="76066"/>
    <lineage>
        <taxon>Eukaryota</taxon>
        <taxon>Metazoa</taxon>
        <taxon>Chordata</taxon>
        <taxon>Craniata</taxon>
        <taxon>Vertebrata</taxon>
        <taxon>Euteleostomi</taxon>
        <taxon>Amphibia</taxon>
        <taxon>Batrachia</taxon>
        <taxon>Anura</taxon>
        <taxon>Neobatrachia</taxon>
        <taxon>Hyloidea</taxon>
        <taxon>Leptodactylidae</taxon>
        <taxon>Leiuperinae</taxon>
        <taxon>Engystomops</taxon>
    </lineage>
</organism>
<dbReference type="InterPro" id="IPR006652">
    <property type="entry name" value="Kelch_1"/>
</dbReference>
<name>A0AAV6Z244_ENGPU</name>
<dbReference type="InterPro" id="IPR015915">
    <property type="entry name" value="Kelch-typ_b-propeller"/>
</dbReference>
<dbReference type="SUPFAM" id="SSF117281">
    <property type="entry name" value="Kelch motif"/>
    <property type="match status" value="1"/>
</dbReference>
<dbReference type="PANTHER" id="PTHR47196">
    <property type="entry name" value="KELCH DOMAIN-CONTAINING PROTEIN 9"/>
    <property type="match status" value="1"/>
</dbReference>
<sequence length="255" mass="27658">GASCTYTGGVISADPKEPPLDDIVTYDPEQKTVESGAPGGLFRRSHHDAAELNNKCLCVVGGWDGAHRTSSVFSYDTETAEWAPWAEHRGGTPPAGLSSHTCTKISQRELCVVGREGGVRTQRRYASVYTLQVNASDRTYRYKEEESRTASRSGHSAALLKTTRGHGWSLYVLGGRESGSEDLVGYWKTEKVQVDTSSGSRLVEQLSRLVSSDTAKHEAPRSLRHHSCSVIGPFLVIFGGEALGHHCLCLQAAPQ</sequence>
<evidence type="ECO:0000313" key="4">
    <source>
        <dbReference type="Proteomes" id="UP000824782"/>
    </source>
</evidence>
<dbReference type="GO" id="GO:0030332">
    <property type="term" value="F:cyclin binding"/>
    <property type="evidence" value="ECO:0007669"/>
    <property type="project" value="TreeGrafter"/>
</dbReference>
<dbReference type="EMBL" id="WNYA01011860">
    <property type="protein sequence ID" value="KAG8540028.1"/>
    <property type="molecule type" value="Genomic_DNA"/>
</dbReference>
<dbReference type="AlphaFoldDB" id="A0AAV6Z244"/>
<dbReference type="Pfam" id="PF01344">
    <property type="entry name" value="Kelch_1"/>
    <property type="match status" value="1"/>
</dbReference>
<feature type="non-terminal residue" evidence="3">
    <location>
        <position position="1"/>
    </location>
</feature>
<proteinExistence type="predicted"/>
<accession>A0AAV6Z244</accession>
<dbReference type="Gene3D" id="2.120.10.80">
    <property type="entry name" value="Kelch-type beta propeller"/>
    <property type="match status" value="1"/>
</dbReference>